<feature type="non-terminal residue" evidence="2">
    <location>
        <position position="252"/>
    </location>
</feature>
<keyword evidence="3" id="KW-1185">Reference proteome</keyword>
<accession>A0A0A1UBB8</accession>
<dbReference type="Proteomes" id="UP000014680">
    <property type="component" value="Unassembled WGS sequence"/>
</dbReference>
<dbReference type="EMBL" id="KB206369">
    <property type="protein sequence ID" value="ELP92419.1"/>
    <property type="molecule type" value="Genomic_DNA"/>
</dbReference>
<reference evidence="2 3" key="1">
    <citation type="submission" date="2012-10" db="EMBL/GenBank/DDBJ databases">
        <authorList>
            <person name="Zafar N."/>
            <person name="Inman J."/>
            <person name="Hall N."/>
            <person name="Lorenzi H."/>
            <person name="Caler E."/>
        </authorList>
    </citation>
    <scope>NUCLEOTIDE SEQUENCE [LARGE SCALE GENOMIC DNA]</scope>
    <source>
        <strain evidence="2 3">IP1</strain>
    </source>
</reference>
<evidence type="ECO:0000256" key="1">
    <source>
        <dbReference type="SAM" id="MobiDB-lite"/>
    </source>
</evidence>
<name>A0A0A1UBB8_ENTIV</name>
<proteinExistence type="predicted"/>
<gene>
    <name evidence="2" type="ORF">EIN_333560</name>
</gene>
<dbReference type="RefSeq" id="XP_004259190.1">
    <property type="nucleotide sequence ID" value="XM_004259142.1"/>
</dbReference>
<dbReference type="AlphaFoldDB" id="A0A0A1UBB8"/>
<sequence>MAKNGDMISNGLDSVSKHTARACTVSALCGSMLMAAAPLTGPTAPVVASLGATSHTISGISKGIQLGARAGSITVKSLTDFSKAYQTTEGPLKERLKKASIQGGKRFAQEGTQIVFEEAINNVLAEQINILGELNREGIGIEQGLFDTSHVTTGVLNAVAVPEATERGGLILTNKMGKMMERKAPTTERANNYKTNKFKNILKRRRITRNAVNKMESFSDTVRALLKIKRKEKEAQKQGMSNTQITKTTIQT</sequence>
<dbReference type="VEuPathDB" id="AmoebaDB:EIN_333560"/>
<feature type="region of interest" description="Disordered" evidence="1">
    <location>
        <begin position="233"/>
        <end position="252"/>
    </location>
</feature>
<organism evidence="2 3">
    <name type="scientific">Entamoeba invadens IP1</name>
    <dbReference type="NCBI Taxonomy" id="370355"/>
    <lineage>
        <taxon>Eukaryota</taxon>
        <taxon>Amoebozoa</taxon>
        <taxon>Evosea</taxon>
        <taxon>Archamoebae</taxon>
        <taxon>Mastigamoebida</taxon>
        <taxon>Entamoebidae</taxon>
        <taxon>Entamoeba</taxon>
    </lineage>
</organism>
<dbReference type="GeneID" id="14891410"/>
<dbReference type="KEGG" id="eiv:EIN_333560"/>
<feature type="compositionally biased region" description="Polar residues" evidence="1">
    <location>
        <begin position="238"/>
        <end position="252"/>
    </location>
</feature>
<protein>
    <submittedName>
        <fullName evidence="2">Uncharacterized protein</fullName>
    </submittedName>
</protein>
<evidence type="ECO:0000313" key="3">
    <source>
        <dbReference type="Proteomes" id="UP000014680"/>
    </source>
</evidence>
<evidence type="ECO:0000313" key="2">
    <source>
        <dbReference type="EMBL" id="ELP92419.1"/>
    </source>
</evidence>